<feature type="transmembrane region" description="Helical" evidence="1">
    <location>
        <begin position="53"/>
        <end position="73"/>
    </location>
</feature>
<proteinExistence type="predicted"/>
<gene>
    <name evidence="2" type="ORF">HNR70_001123</name>
</gene>
<dbReference type="Proteomes" id="UP000588158">
    <property type="component" value="Unassembled WGS sequence"/>
</dbReference>
<keyword evidence="3" id="KW-1185">Reference proteome</keyword>
<protein>
    <submittedName>
        <fullName evidence="2">Heme exporter protein D</fullName>
    </submittedName>
</protein>
<feature type="transmembrane region" description="Helical" evidence="1">
    <location>
        <begin position="85"/>
        <end position="108"/>
    </location>
</feature>
<keyword evidence="1" id="KW-1133">Transmembrane helix</keyword>
<keyword evidence="1" id="KW-0812">Transmembrane</keyword>
<evidence type="ECO:0000313" key="2">
    <source>
        <dbReference type="EMBL" id="MBB5831310.1"/>
    </source>
</evidence>
<sequence>MSRLSPWQPSWWTAEHLRETIPYMAAGIALMLFGTAMAIAVLGGFRPGGIHTVLVWAAAILVGLIPLIAAEIARARTWASVRATAWLVVTAGFAALAIGSAAADVYALTVMDEVEVTVRERGAHLEEELEAPGAEGRVHAHLVDAPNGELGVVPLQREEQVNGTLDGIRQDPFGLRPLTVSPSVSGTVVMSLVGLVLLVISLLVLARETLRLLDAQRRVVRVARRAAQHPQAR</sequence>
<accession>A0A841ADH9</accession>
<feature type="transmembrane region" description="Helical" evidence="1">
    <location>
        <begin position="21"/>
        <end position="41"/>
    </location>
</feature>
<comment type="caution">
    <text evidence="2">The sequence shown here is derived from an EMBL/GenBank/DDBJ whole genome shotgun (WGS) entry which is preliminary data.</text>
</comment>
<reference evidence="2 3" key="1">
    <citation type="submission" date="2020-08" db="EMBL/GenBank/DDBJ databases">
        <title>Sequencing the genomes of 1000 actinobacteria strains.</title>
        <authorList>
            <person name="Klenk H.-P."/>
        </authorList>
    </citation>
    <scope>NUCLEOTIDE SEQUENCE [LARGE SCALE GENOMIC DNA]</scope>
    <source>
        <strain evidence="2 3">DSM 28796</strain>
    </source>
</reference>
<dbReference type="AlphaFoldDB" id="A0A841ADH9"/>
<name>A0A841ADH9_9MICO</name>
<evidence type="ECO:0000313" key="3">
    <source>
        <dbReference type="Proteomes" id="UP000588158"/>
    </source>
</evidence>
<keyword evidence="1" id="KW-0472">Membrane</keyword>
<dbReference type="RefSeq" id="WP_184324803.1">
    <property type="nucleotide sequence ID" value="NZ_JACHLZ010000001.1"/>
</dbReference>
<feature type="transmembrane region" description="Helical" evidence="1">
    <location>
        <begin position="184"/>
        <end position="206"/>
    </location>
</feature>
<organism evidence="2 3">
    <name type="scientific">Brachybacterium aquaticum</name>
    <dbReference type="NCBI Taxonomy" id="1432564"/>
    <lineage>
        <taxon>Bacteria</taxon>
        <taxon>Bacillati</taxon>
        <taxon>Actinomycetota</taxon>
        <taxon>Actinomycetes</taxon>
        <taxon>Micrococcales</taxon>
        <taxon>Dermabacteraceae</taxon>
        <taxon>Brachybacterium</taxon>
    </lineage>
</organism>
<dbReference type="EMBL" id="JACHLZ010000001">
    <property type="protein sequence ID" value="MBB5831310.1"/>
    <property type="molecule type" value="Genomic_DNA"/>
</dbReference>
<evidence type="ECO:0000256" key="1">
    <source>
        <dbReference type="SAM" id="Phobius"/>
    </source>
</evidence>